<comment type="caution">
    <text evidence="3">The sequence shown here is derived from an EMBL/GenBank/DDBJ whole genome shotgun (WGS) entry which is preliminary data.</text>
</comment>
<evidence type="ECO:0000313" key="3">
    <source>
        <dbReference type="EMBL" id="MDK2124219.1"/>
    </source>
</evidence>
<dbReference type="EMBL" id="JARRAF010000008">
    <property type="protein sequence ID" value="MDK2124219.1"/>
    <property type="molecule type" value="Genomic_DNA"/>
</dbReference>
<reference evidence="3" key="1">
    <citation type="submission" date="2023-03" db="EMBL/GenBank/DDBJ databases">
        <title>Chitinimonas shenzhenensis gen. nov., sp. nov., a novel member of family Burkholderiaceae isolated from activated sludge collected in Shen Zhen, China.</title>
        <authorList>
            <person name="Wang X."/>
        </authorList>
    </citation>
    <scope>NUCLEOTIDE SEQUENCE</scope>
    <source>
        <strain evidence="3">DQS-5</strain>
    </source>
</reference>
<dbReference type="PANTHER" id="PTHR13420:SF7">
    <property type="entry name" value="UPF0235 PROTEIN C15ORF40"/>
    <property type="match status" value="1"/>
</dbReference>
<keyword evidence="4" id="KW-1185">Reference proteome</keyword>
<accession>A0ABT7DVX9</accession>
<dbReference type="InterPro" id="IPR003746">
    <property type="entry name" value="DUF167"/>
</dbReference>
<dbReference type="Pfam" id="PF02594">
    <property type="entry name" value="DUF167"/>
    <property type="match status" value="1"/>
</dbReference>
<organism evidence="3 4">
    <name type="scientific">Parachitinimonas caeni</name>
    <dbReference type="NCBI Taxonomy" id="3031301"/>
    <lineage>
        <taxon>Bacteria</taxon>
        <taxon>Pseudomonadati</taxon>
        <taxon>Pseudomonadota</taxon>
        <taxon>Betaproteobacteria</taxon>
        <taxon>Neisseriales</taxon>
        <taxon>Chitinibacteraceae</taxon>
        <taxon>Parachitinimonas</taxon>
    </lineage>
</organism>
<comment type="similarity">
    <text evidence="1 2">Belongs to the UPF0235 family.</text>
</comment>
<dbReference type="HAMAP" id="MF_00634">
    <property type="entry name" value="UPF0235"/>
    <property type="match status" value="1"/>
</dbReference>
<name>A0ABT7DVX9_9NEIS</name>
<sequence length="93" mass="10008">MTWWRVVEGGVRLSLHIQPGAKRTEVAGLHGESLKLRLAAPPVDGKANEQLVAYLAAQFGVPRHRVNIVSGELSRKKLVEISGVASAAPLFAE</sequence>
<dbReference type="NCBIfam" id="TIGR00251">
    <property type="entry name" value="DUF167 family protein"/>
    <property type="match status" value="1"/>
</dbReference>
<protein>
    <recommendedName>
        <fullName evidence="2">UPF0235 protein PZA18_09180</fullName>
    </recommendedName>
</protein>
<dbReference type="Proteomes" id="UP001172778">
    <property type="component" value="Unassembled WGS sequence"/>
</dbReference>
<dbReference type="PANTHER" id="PTHR13420">
    <property type="entry name" value="UPF0235 PROTEIN C15ORF40"/>
    <property type="match status" value="1"/>
</dbReference>
<proteinExistence type="inferred from homology"/>
<dbReference type="SMART" id="SM01152">
    <property type="entry name" value="DUF167"/>
    <property type="match status" value="1"/>
</dbReference>
<dbReference type="Gene3D" id="3.30.1200.10">
    <property type="entry name" value="YggU-like"/>
    <property type="match status" value="1"/>
</dbReference>
<dbReference type="RefSeq" id="WP_284100528.1">
    <property type="nucleotide sequence ID" value="NZ_JARRAF010000008.1"/>
</dbReference>
<evidence type="ECO:0000256" key="2">
    <source>
        <dbReference type="HAMAP-Rule" id="MF_00634"/>
    </source>
</evidence>
<dbReference type="InterPro" id="IPR036591">
    <property type="entry name" value="YggU-like_sf"/>
</dbReference>
<evidence type="ECO:0000313" key="4">
    <source>
        <dbReference type="Proteomes" id="UP001172778"/>
    </source>
</evidence>
<gene>
    <name evidence="3" type="ORF">PZA18_09180</name>
</gene>
<dbReference type="SUPFAM" id="SSF69786">
    <property type="entry name" value="YggU-like"/>
    <property type="match status" value="1"/>
</dbReference>
<evidence type="ECO:0000256" key="1">
    <source>
        <dbReference type="ARBA" id="ARBA00010364"/>
    </source>
</evidence>